<dbReference type="PANTHER" id="PTHR43877:SF1">
    <property type="entry name" value="ACETYLTRANSFERASE"/>
    <property type="match status" value="1"/>
</dbReference>
<reference evidence="5" key="1">
    <citation type="submission" date="2015-09" db="EMBL/GenBank/DDBJ databases">
        <authorList>
            <person name="Graham D.E."/>
            <person name="Mahan K.M."/>
            <person name="Klingeman D.M."/>
            <person name="Fida T."/>
            <person name="Giannone R.J."/>
            <person name="Hettich R.L."/>
            <person name="Parry R.J."/>
            <person name="Spain J.C."/>
        </authorList>
    </citation>
    <scope>NUCLEOTIDE SEQUENCE [LARGE SCALE GENOMIC DNA]</scope>
    <source>
        <strain evidence="5">JCM 4701</strain>
    </source>
</reference>
<dbReference type="AlphaFoldDB" id="A0A2N8P8W3"/>
<keyword evidence="2" id="KW-0012">Acyltransferase</keyword>
<organism evidence="4 5">
    <name type="scientific">Streptomyces noursei</name>
    <name type="common">Streptomyces albulus</name>
    <dbReference type="NCBI Taxonomy" id="1971"/>
    <lineage>
        <taxon>Bacteria</taxon>
        <taxon>Bacillati</taxon>
        <taxon>Actinomycetota</taxon>
        <taxon>Actinomycetes</taxon>
        <taxon>Kitasatosporales</taxon>
        <taxon>Streptomycetaceae</taxon>
        <taxon>Streptomyces</taxon>
    </lineage>
</organism>
<dbReference type="GO" id="GO:0016747">
    <property type="term" value="F:acyltransferase activity, transferring groups other than amino-acyl groups"/>
    <property type="evidence" value="ECO:0007669"/>
    <property type="project" value="InterPro"/>
</dbReference>
<dbReference type="InterPro" id="IPR050832">
    <property type="entry name" value="Bact_Acetyltransf"/>
</dbReference>
<dbReference type="PROSITE" id="PS51186">
    <property type="entry name" value="GNAT"/>
    <property type="match status" value="1"/>
</dbReference>
<sequence>MASLWRCSVGILIRPARLDEASVLTDLALRSKAYWGYDAQFLESCREELTLRAGELSVRRATVAEQDGGIVGFTTLEGDPPQGVLGMMFVDPDAIGKGIGRLLFQHAVATAPTLGFTQFTIDADPNAEPFYEAMGAVPVGVVPSGSIPGRTLTQLLRSIPG</sequence>
<name>A0A2N8P8W3_STRNR</name>
<evidence type="ECO:0000259" key="3">
    <source>
        <dbReference type="PROSITE" id="PS51186"/>
    </source>
</evidence>
<dbReference type="InterPro" id="IPR000182">
    <property type="entry name" value="GNAT_dom"/>
</dbReference>
<dbReference type="InterPro" id="IPR016181">
    <property type="entry name" value="Acyl_CoA_acyltransferase"/>
</dbReference>
<dbReference type="EMBL" id="LJSN01000003">
    <property type="protein sequence ID" value="PNE37454.1"/>
    <property type="molecule type" value="Genomic_DNA"/>
</dbReference>
<gene>
    <name evidence="4" type="ORF">AOB60_24420</name>
</gene>
<comment type="caution">
    <text evidence="4">The sequence shown here is derived from an EMBL/GenBank/DDBJ whole genome shotgun (WGS) entry which is preliminary data.</text>
</comment>
<evidence type="ECO:0000256" key="2">
    <source>
        <dbReference type="ARBA" id="ARBA00023315"/>
    </source>
</evidence>
<dbReference type="Gene3D" id="3.40.630.30">
    <property type="match status" value="1"/>
</dbReference>
<keyword evidence="1 4" id="KW-0808">Transferase</keyword>
<dbReference type="CDD" id="cd04301">
    <property type="entry name" value="NAT_SF"/>
    <property type="match status" value="1"/>
</dbReference>
<evidence type="ECO:0000313" key="4">
    <source>
        <dbReference type="EMBL" id="PNE37454.1"/>
    </source>
</evidence>
<evidence type="ECO:0000256" key="1">
    <source>
        <dbReference type="ARBA" id="ARBA00022679"/>
    </source>
</evidence>
<keyword evidence="5" id="KW-1185">Reference proteome</keyword>
<dbReference type="SUPFAM" id="SSF55729">
    <property type="entry name" value="Acyl-CoA N-acyltransferases (Nat)"/>
    <property type="match status" value="1"/>
</dbReference>
<accession>A0A2N8P8W3</accession>
<dbReference type="Proteomes" id="UP000236047">
    <property type="component" value="Unassembled WGS sequence"/>
</dbReference>
<evidence type="ECO:0000313" key="5">
    <source>
        <dbReference type="Proteomes" id="UP000236047"/>
    </source>
</evidence>
<proteinExistence type="predicted"/>
<feature type="domain" description="N-acetyltransferase" evidence="3">
    <location>
        <begin position="11"/>
        <end position="157"/>
    </location>
</feature>
<dbReference type="PANTHER" id="PTHR43877">
    <property type="entry name" value="AMINOALKYLPHOSPHONATE N-ACETYLTRANSFERASE-RELATED-RELATED"/>
    <property type="match status" value="1"/>
</dbReference>
<protein>
    <submittedName>
        <fullName evidence="4">GCN5 family acetyltransferase</fullName>
    </submittedName>
</protein>
<dbReference type="Pfam" id="PF13673">
    <property type="entry name" value="Acetyltransf_10"/>
    <property type="match status" value="1"/>
</dbReference>